<dbReference type="EnsemblMetazoa" id="AGAP029576-RA">
    <property type="protein sequence ID" value="AGAP029576-PA"/>
    <property type="gene ID" value="AGAP029576"/>
</dbReference>
<dbReference type="SMART" id="SM00044">
    <property type="entry name" value="CYCc"/>
    <property type="match status" value="2"/>
</dbReference>
<keyword evidence="6 17" id="KW-0479">Metal-binding</keyword>
<keyword evidence="8 16" id="KW-0547">Nucleotide-binding</keyword>
<dbReference type="InParanoid" id="A0A453Z0V1"/>
<dbReference type="AlphaFoldDB" id="A0A453Z0V1"/>
<keyword evidence="17" id="KW-0464">Manganese</keyword>
<feature type="binding site" evidence="17">
    <location>
        <position position="554"/>
    </location>
    <ligand>
        <name>Mg(2+)</name>
        <dbReference type="ChEBI" id="CHEBI:18420"/>
        <label>1</label>
        <note>catalytic</note>
    </ligand>
</feature>
<feature type="binding site" evidence="16">
    <location>
        <begin position="596"/>
        <end position="598"/>
    </location>
    <ligand>
        <name>ATP</name>
        <dbReference type="ChEBI" id="CHEBI:30616"/>
    </ligand>
</feature>
<feature type="binding site" evidence="16">
    <location>
        <begin position="1206"/>
        <end position="1208"/>
    </location>
    <ligand>
        <name>ATP</name>
        <dbReference type="ChEBI" id="CHEBI:30616"/>
    </ligand>
</feature>
<dbReference type="GO" id="GO:0035556">
    <property type="term" value="P:intracellular signal transduction"/>
    <property type="evidence" value="ECO:0007669"/>
    <property type="project" value="InterPro"/>
</dbReference>
<dbReference type="InterPro" id="IPR001054">
    <property type="entry name" value="A/G_cyclase"/>
</dbReference>
<evidence type="ECO:0000256" key="6">
    <source>
        <dbReference type="ARBA" id="ARBA00022723"/>
    </source>
</evidence>
<comment type="cofactor">
    <cofactor evidence="17">
        <name>Mg(2+)</name>
        <dbReference type="ChEBI" id="CHEBI:18420"/>
    </cofactor>
    <cofactor evidence="17">
        <name>Mn(2+)</name>
        <dbReference type="ChEBI" id="CHEBI:29035"/>
    </cofactor>
    <text evidence="17">Binds 2 magnesium ions per subunit. Is also active with manganese (in vitro).</text>
</comment>
<keyword evidence="10 17" id="KW-0460">Magnesium</keyword>
<dbReference type="InterPro" id="IPR029787">
    <property type="entry name" value="Nucleotide_cyclase"/>
</dbReference>
<feature type="binding site" evidence="16">
    <location>
        <position position="642"/>
    </location>
    <ligand>
        <name>ATP</name>
        <dbReference type="ChEBI" id="CHEBI:30616"/>
    </ligand>
</feature>
<dbReference type="InterPro" id="IPR009398">
    <property type="entry name" value="Adcy_conserved_dom"/>
</dbReference>
<reference evidence="21" key="3">
    <citation type="submission" date="2020-05" db="UniProtKB">
        <authorList>
            <consortium name="EnsemblMetazoa"/>
        </authorList>
    </citation>
    <scope>IDENTIFICATION</scope>
    <source>
        <strain evidence="21">PEST</strain>
    </source>
</reference>
<dbReference type="GO" id="GO:0007189">
    <property type="term" value="P:adenylate cyclase-activating G protein-coupled receptor signaling pathway"/>
    <property type="evidence" value="ECO:0000318"/>
    <property type="project" value="GO_Central"/>
</dbReference>
<dbReference type="Pfam" id="PF00211">
    <property type="entry name" value="Guanylate_cyc"/>
    <property type="match status" value="2"/>
</dbReference>
<comment type="subcellular location">
    <subcellularLocation>
        <location evidence="3">Membrane</location>
        <topology evidence="3">Multi-pass membrane protein</topology>
    </subcellularLocation>
</comment>
<dbReference type="VEuPathDB" id="VectorBase:AGAMI1_006876"/>
<evidence type="ECO:0000256" key="5">
    <source>
        <dbReference type="ARBA" id="ARBA00022692"/>
    </source>
</evidence>
<comment type="similarity">
    <text evidence="18">Belongs to the adenylyl cyclase class-4/guanylyl cyclase family.</text>
</comment>
<dbReference type="VEuPathDB" id="VectorBase:AGAP029576"/>
<keyword evidence="22" id="KW-1185">Reference proteome</keyword>
<dbReference type="FunCoup" id="A0A453Z0V1">
    <property type="interactions" value="98"/>
</dbReference>
<feature type="transmembrane region" description="Helical" evidence="20">
    <location>
        <begin position="818"/>
        <end position="839"/>
    </location>
</feature>
<feature type="binding site" evidence="16">
    <location>
        <position position="1132"/>
    </location>
    <ligand>
        <name>ATP</name>
        <dbReference type="ChEBI" id="CHEBI:30616"/>
    </ligand>
</feature>
<evidence type="ECO:0000256" key="10">
    <source>
        <dbReference type="ARBA" id="ARBA00022842"/>
    </source>
</evidence>
<evidence type="ECO:0000256" key="1">
    <source>
        <dbReference type="ARBA" id="ARBA00001593"/>
    </source>
</evidence>
<evidence type="ECO:0000256" key="17">
    <source>
        <dbReference type="PIRSR" id="PIRSR039050-51"/>
    </source>
</evidence>
<evidence type="ECO:0000256" key="13">
    <source>
        <dbReference type="ARBA" id="ARBA00023136"/>
    </source>
</evidence>
<dbReference type="Gene3D" id="3.30.70.1230">
    <property type="entry name" value="Nucleotide cyclase"/>
    <property type="match status" value="2"/>
</dbReference>
<dbReference type="InterPro" id="IPR030672">
    <property type="entry name" value="Adcy"/>
</dbReference>
<dbReference type="CDD" id="cd07302">
    <property type="entry name" value="CHD"/>
    <property type="match status" value="2"/>
</dbReference>
<dbReference type="PANTHER" id="PTHR45627:SF16">
    <property type="entry name" value="ADENYLATE CYCLASE"/>
    <property type="match status" value="1"/>
</dbReference>
<feature type="binding site" evidence="17">
    <location>
        <position position="555"/>
    </location>
    <ligand>
        <name>Mg(2+)</name>
        <dbReference type="ChEBI" id="CHEBI:18420"/>
        <label>2</label>
        <note>catalytic</note>
    </ligand>
</feature>
<feature type="binding site" evidence="16">
    <location>
        <position position="1253"/>
    </location>
    <ligand>
        <name>ATP</name>
        <dbReference type="ChEBI" id="CHEBI:30616"/>
    </ligand>
</feature>
<feature type="transmembrane region" description="Helical" evidence="20">
    <location>
        <begin position="407"/>
        <end position="425"/>
    </location>
</feature>
<keyword evidence="14" id="KW-0325">Glycoprotein</keyword>
<evidence type="ECO:0000256" key="2">
    <source>
        <dbReference type="ARBA" id="ARBA00001936"/>
    </source>
</evidence>
<dbReference type="InterPro" id="IPR032628">
    <property type="entry name" value="AC_N"/>
</dbReference>
<evidence type="ECO:0000256" key="3">
    <source>
        <dbReference type="ARBA" id="ARBA00004141"/>
    </source>
</evidence>
<feature type="transmembrane region" description="Helical" evidence="20">
    <location>
        <begin position="456"/>
        <end position="476"/>
    </location>
</feature>
<keyword evidence="7" id="KW-0677">Repeat</keyword>
<feature type="binding site" evidence="17">
    <location>
        <position position="598"/>
    </location>
    <ligand>
        <name>Mg(2+)</name>
        <dbReference type="ChEBI" id="CHEBI:18420"/>
        <label>2</label>
        <note>catalytic</note>
    </ligand>
</feature>
<dbReference type="SUPFAM" id="SSF55073">
    <property type="entry name" value="Nucleotide cyclase"/>
    <property type="match status" value="2"/>
</dbReference>
<dbReference type="PANTHER" id="PTHR45627">
    <property type="entry name" value="ADENYLATE CYCLASE TYPE 1"/>
    <property type="match status" value="1"/>
</dbReference>
<dbReference type="Pfam" id="PF06327">
    <property type="entry name" value="Adcy_cons_dom"/>
    <property type="match status" value="1"/>
</dbReference>
<proteinExistence type="inferred from homology"/>
<dbReference type="EMBL" id="AAAB01008859">
    <property type="status" value="NOT_ANNOTATED_CDS"/>
    <property type="molecule type" value="Genomic_DNA"/>
</dbReference>
<feature type="region of interest" description="Disordered" evidence="19">
    <location>
        <begin position="255"/>
        <end position="330"/>
    </location>
</feature>
<comment type="catalytic activity">
    <reaction evidence="1">
        <text>ATP = 3',5'-cyclic AMP + diphosphate</text>
        <dbReference type="Rhea" id="RHEA:15389"/>
        <dbReference type="ChEBI" id="CHEBI:30616"/>
        <dbReference type="ChEBI" id="CHEBI:33019"/>
        <dbReference type="ChEBI" id="CHEBI:58165"/>
        <dbReference type="EC" id="4.6.1.1"/>
    </reaction>
</comment>
<evidence type="ECO:0000256" key="7">
    <source>
        <dbReference type="ARBA" id="ARBA00022737"/>
    </source>
</evidence>
<keyword evidence="9 16" id="KW-0067">ATP-binding</keyword>
<comment type="cofactor">
    <cofactor evidence="2">
        <name>Mn(2+)</name>
        <dbReference type="ChEBI" id="CHEBI:29035"/>
    </cofactor>
</comment>
<dbReference type="PROSITE" id="PS50125">
    <property type="entry name" value="GUANYLATE_CYCLASE_2"/>
    <property type="match status" value="2"/>
</dbReference>
<dbReference type="InterPro" id="IPR018297">
    <property type="entry name" value="A/G_cyclase_CS"/>
</dbReference>
<name>A0A453Z0V1_ANOGA</name>
<dbReference type="FunFam" id="3.30.70.1230:FF:000002">
    <property type="entry name" value="Adenylate cyclase"/>
    <property type="match status" value="1"/>
</dbReference>
<feature type="transmembrane region" description="Helical" evidence="20">
    <location>
        <begin position="962"/>
        <end position="982"/>
    </location>
</feature>
<keyword evidence="13 20" id="KW-0472">Membrane</keyword>
<dbReference type="GO" id="GO:0005524">
    <property type="term" value="F:ATP binding"/>
    <property type="evidence" value="ECO:0007669"/>
    <property type="project" value="UniProtKB-KW"/>
</dbReference>
<evidence type="ECO:0000313" key="21">
    <source>
        <dbReference type="EnsemblMetazoa" id="AGAP029576-PA"/>
    </source>
</evidence>
<evidence type="ECO:0000313" key="22">
    <source>
        <dbReference type="Proteomes" id="UP000007062"/>
    </source>
</evidence>
<sequence>MTSPLPLLRSFSTENQNRDWSKRFSLRIKQKSSNDGKLDFASLRKNKFARRCSSLRQQPTEQTTSSVTLELESASPAHSMTIHENSSPKKPKWEVIEHFKSNVRGQESISSSLIAAGVTAFNLDDTTSNYSGTPSIRKKSFQIYSGAAQEELEPLNNLNINNAAEGVFDTSRCWNTVKCLFNGVICSHKFKNVQVEMLYQRYFLRMNQSNAVHIVWLLLGLIFILALIHLVFTFILQQSLESCYESPLDGVPGGIGQVRAADSVPPSQDNEPHRQDNDERRRKYGTAAEARELDAGSEAYGTASSTSSRSSIVTTPTAMPQPANVSSDYSEDGDIPLCNRDYFTLLKDNMTQIIVLGVCATVYALLLMCLYKQRINEIYLFQVSYVIMVTLLVLDVCFSFTTSAKKFTSSGGCTVIAIYIIYTMLPIRLREAVVGGSLLSISHIALMFYMNESDDVDVLYCDLITLACTNATGILLHWPKEKSQRKAFMETRQCVEARLKIQRENQKQEQLLLSVLPRHVAMEMKNDIAGQPREAQFHKIYIQRHENVSILFADICGFTSLSDQCTAEELVRLLNELFARFDRLAQEHHCLRIKLLGDCYYCVSGLPEARPDHALCAVEMGLDMIDAIALVREVMAVNVNMRVGIHTGRVHCGVLGLRKWQFDVWSNDVTLANYMESGGVPGRVHITKETLRCLGDHYDVEEGRGADRNSYLKDHQIQTYLIVPKDASYRPHTMSKQSSSVNGNISKELRMMGHWSKMGFNDKTEPKSTEEEVNEYLIKAIDARSIDRLRLDHCKRFHLTFIKDEIERKYCLEPDPMLNVYFYCSIIIFLGIMSIQVLVFSMDHYSYWVYGILSLTLLVSCVPVFTREDMKVSTFFRALSQKIHGHREIAQVISLCVVITVICLSYYKLTLIFYLSLYDEFPLVRPSNCKESKIINILLLLTLLALLTCAVHQFIKILFKILLLIVILVLYIASIIVLALIFERHCEPWFLTTERFLIDVAFLVVFVIGQIMHSQQTEITRRLDFIWKLQATEEKEDMEHLQAYNRKLLANILPVHVADHFLMREKNIEEIYHEQCDTVCVMFASIPNFSEFYIELEGNNEGVECLRLLNEIIVDFDELLGLERFRYVEKIKTTGSTYMAASGLTANSCDKNDFQHVFAMMDYALELFQKITDVNEHSFNNFRMRIGINIGPVVAGVIGTRKPQYDIWGNAVNVASRMDSTGLMDHIQVTEDVYQIVKDKGYNLTCRGTVNVKGKGTMITYLMPGLAKEPSN</sequence>
<protein>
    <recommendedName>
        <fullName evidence="4">adenylate cyclase</fullName>
        <ecNumber evidence="4">4.6.1.1</ecNumber>
    </recommendedName>
</protein>
<evidence type="ECO:0000256" key="12">
    <source>
        <dbReference type="ARBA" id="ARBA00022998"/>
    </source>
</evidence>
<keyword evidence="5 20" id="KW-0812">Transmembrane</keyword>
<evidence type="ECO:0000256" key="20">
    <source>
        <dbReference type="SAM" id="Phobius"/>
    </source>
</evidence>
<feature type="transmembrane region" description="Helical" evidence="20">
    <location>
        <begin position="350"/>
        <end position="371"/>
    </location>
</feature>
<feature type="binding site" evidence="16">
    <location>
        <begin position="554"/>
        <end position="559"/>
    </location>
    <ligand>
        <name>ATP</name>
        <dbReference type="ChEBI" id="CHEBI:30616"/>
    </ligand>
</feature>
<feature type="transmembrane region" description="Helical" evidence="20">
    <location>
        <begin position="378"/>
        <end position="401"/>
    </location>
</feature>
<evidence type="ECO:0000256" key="14">
    <source>
        <dbReference type="ARBA" id="ARBA00023180"/>
    </source>
</evidence>
<feature type="binding site" evidence="17">
    <location>
        <position position="598"/>
    </location>
    <ligand>
        <name>Mg(2+)</name>
        <dbReference type="ChEBI" id="CHEBI:18420"/>
        <label>1</label>
        <note>catalytic</note>
    </ligand>
</feature>
<feature type="transmembrane region" description="Helical" evidence="20">
    <location>
        <begin position="845"/>
        <end position="865"/>
    </location>
</feature>
<evidence type="ECO:0000256" key="8">
    <source>
        <dbReference type="ARBA" id="ARBA00022741"/>
    </source>
</evidence>
<evidence type="ECO:0000256" key="4">
    <source>
        <dbReference type="ARBA" id="ARBA00012201"/>
    </source>
</evidence>
<dbReference type="GO" id="GO:0046872">
    <property type="term" value="F:metal ion binding"/>
    <property type="evidence" value="ECO:0007669"/>
    <property type="project" value="UniProtKB-KW"/>
</dbReference>
<dbReference type="GO" id="GO:0006171">
    <property type="term" value="P:cAMP biosynthetic process"/>
    <property type="evidence" value="ECO:0000318"/>
    <property type="project" value="GO_Central"/>
</dbReference>
<feature type="transmembrane region" description="Helical" evidence="20">
    <location>
        <begin position="994"/>
        <end position="1012"/>
    </location>
</feature>
<dbReference type="FunFam" id="3.30.70.1230:FF:000001">
    <property type="entry name" value="Adenylate cyclase"/>
    <property type="match status" value="1"/>
</dbReference>
<dbReference type="EC" id="4.6.1.1" evidence="4"/>
<evidence type="ECO:0000256" key="19">
    <source>
        <dbReference type="SAM" id="MobiDB-lite"/>
    </source>
</evidence>
<evidence type="ECO:0000256" key="18">
    <source>
        <dbReference type="RuleBase" id="RU000405"/>
    </source>
</evidence>
<reference evidence="21 22" key="1">
    <citation type="journal article" date="2002" name="Science">
        <title>The genome sequence of the malaria mosquito Anopheles gambiae.</title>
        <authorList>
            <person name="Holt R.A."/>
            <person name="Subramanian G.M."/>
            <person name="Halpern A."/>
            <person name="Sutton G.G."/>
            <person name="Charlab R."/>
            <person name="Nusskern D.R."/>
            <person name="Wincker P."/>
            <person name="Clark A.G."/>
            <person name="Ribeiro J.M."/>
            <person name="Wides R."/>
            <person name="Salzberg S.L."/>
            <person name="Loftus B."/>
            <person name="Yandell M."/>
            <person name="Majoros W.H."/>
            <person name="Rusch D.B."/>
            <person name="Lai Z."/>
            <person name="Kraft C.L."/>
            <person name="Abril J.F."/>
            <person name="Anthouard V."/>
            <person name="Arensburger P."/>
            <person name="Atkinson P.W."/>
            <person name="Baden H."/>
            <person name="de Berardinis V."/>
            <person name="Baldwin D."/>
            <person name="Benes V."/>
            <person name="Biedler J."/>
            <person name="Blass C."/>
            <person name="Bolanos R."/>
            <person name="Boscus D."/>
            <person name="Barnstead M."/>
            <person name="Cai S."/>
            <person name="Center A."/>
            <person name="Chaturverdi K."/>
            <person name="Christophides G.K."/>
            <person name="Chrystal M.A."/>
            <person name="Clamp M."/>
            <person name="Cravchik A."/>
            <person name="Curwen V."/>
            <person name="Dana A."/>
            <person name="Delcher A."/>
            <person name="Dew I."/>
            <person name="Evans C.A."/>
            <person name="Flanigan M."/>
            <person name="Grundschober-Freimoser A."/>
            <person name="Friedli L."/>
            <person name="Gu Z."/>
            <person name="Guan P."/>
            <person name="Guigo R."/>
            <person name="Hillenmeyer M.E."/>
            <person name="Hladun S.L."/>
            <person name="Hogan J.R."/>
            <person name="Hong Y.S."/>
            <person name="Hoover J."/>
            <person name="Jaillon O."/>
            <person name="Ke Z."/>
            <person name="Kodira C."/>
            <person name="Kokoza E."/>
            <person name="Koutsos A."/>
            <person name="Letunic I."/>
            <person name="Levitsky A."/>
            <person name="Liang Y."/>
            <person name="Lin J.J."/>
            <person name="Lobo N.F."/>
            <person name="Lopez J.R."/>
            <person name="Malek J.A."/>
            <person name="McIntosh T.C."/>
            <person name="Meister S."/>
            <person name="Miller J."/>
            <person name="Mobarry C."/>
            <person name="Mongin E."/>
            <person name="Murphy S.D."/>
            <person name="O'Brochta D.A."/>
            <person name="Pfannkoch C."/>
            <person name="Qi R."/>
            <person name="Regier M.A."/>
            <person name="Remington K."/>
            <person name="Shao H."/>
            <person name="Sharakhova M.V."/>
            <person name="Sitter C.D."/>
            <person name="Shetty J."/>
            <person name="Smith T.J."/>
            <person name="Strong R."/>
            <person name="Sun J."/>
            <person name="Thomasova D."/>
            <person name="Ton L.Q."/>
            <person name="Topalis P."/>
            <person name="Tu Z."/>
            <person name="Unger M.F."/>
            <person name="Walenz B."/>
            <person name="Wang A."/>
            <person name="Wang J."/>
            <person name="Wang M."/>
            <person name="Wang X."/>
            <person name="Woodford K.J."/>
            <person name="Wortman J.R."/>
            <person name="Wu M."/>
            <person name="Yao A."/>
            <person name="Zdobnov E.M."/>
            <person name="Zhang H."/>
            <person name="Zhao Q."/>
            <person name="Zhao S."/>
            <person name="Zhu S.C."/>
            <person name="Zhimulev I."/>
            <person name="Coluzzi M."/>
            <person name="della Torre A."/>
            <person name="Roth C.W."/>
            <person name="Louis C."/>
            <person name="Kalush F."/>
            <person name="Mural R.J."/>
            <person name="Myers E.W."/>
            <person name="Adams M.D."/>
            <person name="Smith H.O."/>
            <person name="Broder S."/>
            <person name="Gardner M.J."/>
            <person name="Fraser C.M."/>
            <person name="Birney E."/>
            <person name="Bork P."/>
            <person name="Brey P.T."/>
            <person name="Venter J.C."/>
            <person name="Weissenbach J."/>
            <person name="Kafatos F.C."/>
            <person name="Collins F.H."/>
            <person name="Hoffman S.L."/>
        </authorList>
    </citation>
    <scope>NUCLEOTIDE SEQUENCE [LARGE SCALE GENOMIC DNA]</scope>
    <source>
        <strain evidence="21 22">PEST</strain>
    </source>
</reference>
<feature type="transmembrane region" description="Helical" evidence="20">
    <location>
        <begin position="892"/>
        <end position="914"/>
    </location>
</feature>
<feature type="transmembrane region" description="Helical" evidence="20">
    <location>
        <begin position="934"/>
        <end position="955"/>
    </location>
</feature>
<accession>A0A453Z0V1</accession>
<dbReference type="PROSITE" id="PS00452">
    <property type="entry name" value="GUANYLATE_CYCLASE_1"/>
    <property type="match status" value="2"/>
</dbReference>
<evidence type="ECO:0000256" key="9">
    <source>
        <dbReference type="ARBA" id="ARBA00022840"/>
    </source>
</evidence>
<keyword evidence="12" id="KW-0115">cAMP biosynthesis</keyword>
<reference evidence="21 22" key="2">
    <citation type="journal article" date="2004" name="Trends Parasitol.">
        <title>The Anopheles gambiae genome: an update.</title>
        <authorList>
            <person name="Mongin E."/>
            <person name="Louis C."/>
            <person name="Holt R.A."/>
            <person name="Birney E."/>
            <person name="Collins F.H."/>
        </authorList>
    </citation>
    <scope>NUCLEOTIDE SEQUENCE [LARGE SCALE GENOMIC DNA]</scope>
    <source>
        <strain evidence="21 22">PEST</strain>
    </source>
</reference>
<evidence type="ECO:0000256" key="16">
    <source>
        <dbReference type="PIRSR" id="PIRSR039050-50"/>
    </source>
</evidence>
<evidence type="ECO:0000256" key="11">
    <source>
        <dbReference type="ARBA" id="ARBA00022989"/>
    </source>
</evidence>
<dbReference type="Pfam" id="PF16214">
    <property type="entry name" value="AC_N"/>
    <property type="match status" value="1"/>
</dbReference>
<keyword evidence="15 18" id="KW-0456">Lyase</keyword>
<organism evidence="21 22">
    <name type="scientific">Anopheles gambiae</name>
    <name type="common">African malaria mosquito</name>
    <dbReference type="NCBI Taxonomy" id="7165"/>
    <lineage>
        <taxon>Eukaryota</taxon>
        <taxon>Metazoa</taxon>
        <taxon>Ecdysozoa</taxon>
        <taxon>Arthropoda</taxon>
        <taxon>Hexapoda</taxon>
        <taxon>Insecta</taxon>
        <taxon>Pterygota</taxon>
        <taxon>Neoptera</taxon>
        <taxon>Endopterygota</taxon>
        <taxon>Diptera</taxon>
        <taxon>Nematocera</taxon>
        <taxon>Culicoidea</taxon>
        <taxon>Culicidae</taxon>
        <taxon>Anophelinae</taxon>
        <taxon>Anopheles</taxon>
    </lineage>
</organism>
<feature type="compositionally biased region" description="Basic and acidic residues" evidence="19">
    <location>
        <begin position="270"/>
        <end position="281"/>
    </location>
</feature>
<dbReference type="PIRSF" id="PIRSF039050">
    <property type="entry name" value="Ade_cyc"/>
    <property type="match status" value="1"/>
</dbReference>
<feature type="compositionally biased region" description="Low complexity" evidence="19">
    <location>
        <begin position="302"/>
        <end position="317"/>
    </location>
</feature>
<dbReference type="GO" id="GO:0004016">
    <property type="term" value="F:adenylate cyclase activity"/>
    <property type="evidence" value="ECO:0000318"/>
    <property type="project" value="GO_Central"/>
</dbReference>
<dbReference type="Proteomes" id="UP000007062">
    <property type="component" value="Chromosome 2R"/>
</dbReference>
<feature type="transmembrane region" description="Helical" evidence="20">
    <location>
        <begin position="214"/>
        <end position="236"/>
    </location>
</feature>
<evidence type="ECO:0000256" key="15">
    <source>
        <dbReference type="ARBA" id="ARBA00023239"/>
    </source>
</evidence>
<feature type="binding site" evidence="16">
    <location>
        <begin position="1213"/>
        <end position="1217"/>
    </location>
    <ligand>
        <name>ATP</name>
        <dbReference type="ChEBI" id="CHEBI:30616"/>
    </ligand>
</feature>
<dbReference type="GO" id="GO:0005886">
    <property type="term" value="C:plasma membrane"/>
    <property type="evidence" value="ECO:0000318"/>
    <property type="project" value="GO_Central"/>
</dbReference>
<keyword evidence="11 20" id="KW-1133">Transmembrane helix</keyword>
<feature type="binding site" evidence="17">
    <location>
        <position position="554"/>
    </location>
    <ligand>
        <name>Mg(2+)</name>
        <dbReference type="ChEBI" id="CHEBI:18420"/>
        <label>2</label>
        <note>catalytic</note>
    </ligand>
</feature>